<organism evidence="1 2">
    <name type="scientific">Candidatus Kuenenbacteria bacterium CG22_combo_CG10-13_8_21_14_all_39_9</name>
    <dbReference type="NCBI Taxonomy" id="1974621"/>
    <lineage>
        <taxon>Bacteria</taxon>
        <taxon>Candidatus Kueneniibacteriota</taxon>
    </lineage>
</organism>
<protein>
    <submittedName>
        <fullName evidence="1">Uncharacterized protein</fullName>
    </submittedName>
</protein>
<evidence type="ECO:0000313" key="2">
    <source>
        <dbReference type="Proteomes" id="UP000230159"/>
    </source>
</evidence>
<gene>
    <name evidence="1" type="ORF">COW86_01370</name>
</gene>
<sequence length="63" mass="7393">MPNTAYLATQKRKFEYFFIFYKALFQFFKRKEQECLVPAHRSASSQRKIVISIGTRITINSAA</sequence>
<dbReference type="AlphaFoldDB" id="A0A2H0D114"/>
<accession>A0A2H0D114</accession>
<dbReference type="Proteomes" id="UP000230159">
    <property type="component" value="Unassembled WGS sequence"/>
</dbReference>
<reference evidence="1 2" key="1">
    <citation type="submission" date="2017-09" db="EMBL/GenBank/DDBJ databases">
        <title>Depth-based differentiation of microbial function through sediment-hosted aquifers and enrichment of novel symbionts in the deep terrestrial subsurface.</title>
        <authorList>
            <person name="Probst A.J."/>
            <person name="Ladd B."/>
            <person name="Jarett J.K."/>
            <person name="Geller-Mcgrath D.E."/>
            <person name="Sieber C.M."/>
            <person name="Emerson J.B."/>
            <person name="Anantharaman K."/>
            <person name="Thomas B.C."/>
            <person name="Malmstrom R."/>
            <person name="Stieglmeier M."/>
            <person name="Klingl A."/>
            <person name="Woyke T."/>
            <person name="Ryan C.M."/>
            <person name="Banfield J.F."/>
        </authorList>
    </citation>
    <scope>NUCLEOTIDE SEQUENCE [LARGE SCALE GENOMIC DNA]</scope>
    <source>
        <strain evidence="1">CG22_combo_CG10-13_8_21_14_all_39_9</strain>
    </source>
</reference>
<comment type="caution">
    <text evidence="1">The sequence shown here is derived from an EMBL/GenBank/DDBJ whole genome shotgun (WGS) entry which is preliminary data.</text>
</comment>
<proteinExistence type="predicted"/>
<evidence type="ECO:0000313" key="1">
    <source>
        <dbReference type="EMBL" id="PIP75855.1"/>
    </source>
</evidence>
<dbReference type="EMBL" id="PCTN01000061">
    <property type="protein sequence ID" value="PIP75855.1"/>
    <property type="molecule type" value="Genomic_DNA"/>
</dbReference>
<name>A0A2H0D114_9BACT</name>